<dbReference type="InterPro" id="IPR002048">
    <property type="entry name" value="EF_hand_dom"/>
</dbReference>
<reference evidence="2 3" key="1">
    <citation type="journal article" date="2021" name="Nat. Commun.">
        <title>Incipient diploidization of the medicinal plant Perilla within 10,000 years.</title>
        <authorList>
            <person name="Zhang Y."/>
            <person name="Shen Q."/>
            <person name="Leng L."/>
            <person name="Zhang D."/>
            <person name="Chen S."/>
            <person name="Shi Y."/>
            <person name="Ning Z."/>
            <person name="Chen S."/>
        </authorList>
    </citation>
    <scope>NUCLEOTIDE SEQUENCE [LARGE SCALE GENOMIC DNA]</scope>
    <source>
        <strain evidence="3">cv. PC099</strain>
    </source>
</reference>
<dbReference type="Proteomes" id="UP001190926">
    <property type="component" value="Unassembled WGS sequence"/>
</dbReference>
<dbReference type="SUPFAM" id="SSF47473">
    <property type="entry name" value="EF-hand"/>
    <property type="match status" value="1"/>
</dbReference>
<dbReference type="AlphaFoldDB" id="A0AAD4P7P1"/>
<dbReference type="Pfam" id="PF13202">
    <property type="entry name" value="EF-hand_5"/>
    <property type="match status" value="2"/>
</dbReference>
<keyword evidence="3" id="KW-1185">Reference proteome</keyword>
<evidence type="ECO:0000259" key="1">
    <source>
        <dbReference type="PROSITE" id="PS50222"/>
    </source>
</evidence>
<gene>
    <name evidence="2" type="ORF">C2S53_012367</name>
</gene>
<evidence type="ECO:0000313" key="3">
    <source>
        <dbReference type="Proteomes" id="UP001190926"/>
    </source>
</evidence>
<accession>A0AAD4P7P1</accession>
<protein>
    <recommendedName>
        <fullName evidence="1">EF-hand domain-containing protein</fullName>
    </recommendedName>
</protein>
<dbReference type="PROSITE" id="PS50222">
    <property type="entry name" value="EF_HAND_2"/>
    <property type="match status" value="1"/>
</dbReference>
<organism evidence="2 3">
    <name type="scientific">Perilla frutescens var. hirtella</name>
    <name type="common">Perilla citriodora</name>
    <name type="synonym">Perilla setoyensis</name>
    <dbReference type="NCBI Taxonomy" id="608512"/>
    <lineage>
        <taxon>Eukaryota</taxon>
        <taxon>Viridiplantae</taxon>
        <taxon>Streptophyta</taxon>
        <taxon>Embryophyta</taxon>
        <taxon>Tracheophyta</taxon>
        <taxon>Spermatophyta</taxon>
        <taxon>Magnoliopsida</taxon>
        <taxon>eudicotyledons</taxon>
        <taxon>Gunneridae</taxon>
        <taxon>Pentapetalae</taxon>
        <taxon>asterids</taxon>
        <taxon>lamiids</taxon>
        <taxon>Lamiales</taxon>
        <taxon>Lamiaceae</taxon>
        <taxon>Nepetoideae</taxon>
        <taxon>Elsholtzieae</taxon>
        <taxon>Perilla</taxon>
    </lineage>
</organism>
<dbReference type="Gene3D" id="1.10.238.10">
    <property type="entry name" value="EF-hand"/>
    <property type="match status" value="1"/>
</dbReference>
<feature type="domain" description="EF-hand" evidence="1">
    <location>
        <begin position="20"/>
        <end position="49"/>
    </location>
</feature>
<sequence>MHFRGGSPAENKSSLGDIDENWLMKYDKNKDGGISEKELRMAIREKGGWWPLLFSHWYAARCMAAADKNRDGVIRGDELNSLIEFAKKQLSNA</sequence>
<dbReference type="EMBL" id="SDAM02000115">
    <property type="protein sequence ID" value="KAH6828970.1"/>
    <property type="molecule type" value="Genomic_DNA"/>
</dbReference>
<proteinExistence type="predicted"/>
<name>A0AAD4P7P1_PERFH</name>
<dbReference type="GO" id="GO:0005509">
    <property type="term" value="F:calcium ion binding"/>
    <property type="evidence" value="ECO:0007669"/>
    <property type="project" value="InterPro"/>
</dbReference>
<comment type="caution">
    <text evidence="2">The sequence shown here is derived from an EMBL/GenBank/DDBJ whole genome shotgun (WGS) entry which is preliminary data.</text>
</comment>
<evidence type="ECO:0000313" key="2">
    <source>
        <dbReference type="EMBL" id="KAH6828970.1"/>
    </source>
</evidence>
<dbReference type="InterPro" id="IPR011992">
    <property type="entry name" value="EF-hand-dom_pair"/>
</dbReference>